<accession>A0AAQ4E6L4</accession>
<reference evidence="1 2" key="1">
    <citation type="journal article" date="2023" name="Arcadia Sci">
        <title>De novo assembly of a long-read Amblyomma americanum tick genome.</title>
        <authorList>
            <person name="Chou S."/>
            <person name="Poskanzer K.E."/>
            <person name="Rollins M."/>
            <person name="Thuy-Boun P.S."/>
        </authorList>
    </citation>
    <scope>NUCLEOTIDE SEQUENCE [LARGE SCALE GENOMIC DNA]</scope>
    <source>
        <strain evidence="1">F_SG_1</strain>
        <tissue evidence="1">Salivary glands</tissue>
    </source>
</reference>
<dbReference type="AlphaFoldDB" id="A0AAQ4E6L4"/>
<proteinExistence type="predicted"/>
<keyword evidence="2" id="KW-1185">Reference proteome</keyword>
<sequence>MVMVTGRVSAPAIVTAPPVLSTTHIVEGAPHATAAVLSQPSTVSCATYMVPTGPSYPAAPCTVAPTSPLCSSMAQTIVEGSDMDYEVPVAVSYQPDILEPALPLWQAPSICGGSEWAYEDAFGAMPVEEQCTALVEKKYSSQDYAPVFLEQPQPQFVPEVATSAPPVVSSPQYIVYDYYGNVGGGFQSAVAPASPLLLPMSTYTASAPVLRHMSRTYTEEEYLTESSTADSCSEPAYARTDAGSAAATSYLTSTGAASYLTSMAAASMFERPAIPTRKPAYLEQRLLLPRDPQVRVSY</sequence>
<evidence type="ECO:0000313" key="1">
    <source>
        <dbReference type="EMBL" id="KAK8770320.1"/>
    </source>
</evidence>
<evidence type="ECO:0000313" key="2">
    <source>
        <dbReference type="Proteomes" id="UP001321473"/>
    </source>
</evidence>
<name>A0AAQ4E6L4_AMBAM</name>
<dbReference type="EMBL" id="JARKHS020021302">
    <property type="protein sequence ID" value="KAK8770320.1"/>
    <property type="molecule type" value="Genomic_DNA"/>
</dbReference>
<gene>
    <name evidence="1" type="ORF">V5799_013215</name>
</gene>
<protein>
    <submittedName>
        <fullName evidence="1">Uncharacterized protein</fullName>
    </submittedName>
</protein>
<comment type="caution">
    <text evidence="1">The sequence shown here is derived from an EMBL/GenBank/DDBJ whole genome shotgun (WGS) entry which is preliminary data.</text>
</comment>
<dbReference type="Proteomes" id="UP001321473">
    <property type="component" value="Unassembled WGS sequence"/>
</dbReference>
<organism evidence="1 2">
    <name type="scientific">Amblyomma americanum</name>
    <name type="common">Lone star tick</name>
    <dbReference type="NCBI Taxonomy" id="6943"/>
    <lineage>
        <taxon>Eukaryota</taxon>
        <taxon>Metazoa</taxon>
        <taxon>Ecdysozoa</taxon>
        <taxon>Arthropoda</taxon>
        <taxon>Chelicerata</taxon>
        <taxon>Arachnida</taxon>
        <taxon>Acari</taxon>
        <taxon>Parasitiformes</taxon>
        <taxon>Ixodida</taxon>
        <taxon>Ixodoidea</taxon>
        <taxon>Ixodidae</taxon>
        <taxon>Amblyomminae</taxon>
        <taxon>Amblyomma</taxon>
    </lineage>
</organism>